<protein>
    <recommendedName>
        <fullName evidence="1">Tc1-like transposase DDE domain-containing protein</fullName>
    </recommendedName>
</protein>
<proteinExistence type="predicted"/>
<sequence>MEEVLDVYKWPYDPKRPQVCFDERAKQLVAEVRSPLPGYPRQPARYDYEYKRNGVANLFMMFEPLVGKRHVKVTKRRTKEDWAQCVRQLVDEIYPQADSIVLVMDNLNTHKKASLYEAFEPTEAKRIADKLEIHYTPKHDSWLNMAEIEMSVLSRQCLAERMDDIKRLDKEAMAWAEERNAKEAKVDWRFTTDDARIKLKKLYPSIE</sequence>
<reference evidence="2" key="1">
    <citation type="journal article" date="2014" name="Front. Microbiol.">
        <title>High frequency of phylogenetically diverse reductive dehalogenase-homologous genes in deep subseafloor sedimentary metagenomes.</title>
        <authorList>
            <person name="Kawai M."/>
            <person name="Futagami T."/>
            <person name="Toyoda A."/>
            <person name="Takaki Y."/>
            <person name="Nishi S."/>
            <person name="Hori S."/>
            <person name="Arai W."/>
            <person name="Tsubouchi T."/>
            <person name="Morono Y."/>
            <person name="Uchiyama I."/>
            <person name="Ito T."/>
            <person name="Fujiyama A."/>
            <person name="Inagaki F."/>
            <person name="Takami H."/>
        </authorList>
    </citation>
    <scope>NUCLEOTIDE SEQUENCE</scope>
    <source>
        <strain evidence="2">Expedition CK06-06</strain>
    </source>
</reference>
<dbReference type="InterPro" id="IPR038717">
    <property type="entry name" value="Tc1-like_DDE_dom"/>
</dbReference>
<dbReference type="AlphaFoldDB" id="X1LYC9"/>
<comment type="caution">
    <text evidence="2">The sequence shown here is derived from an EMBL/GenBank/DDBJ whole genome shotgun (WGS) entry which is preliminary data.</text>
</comment>
<evidence type="ECO:0000259" key="1">
    <source>
        <dbReference type="Pfam" id="PF13358"/>
    </source>
</evidence>
<dbReference type="Pfam" id="PF13358">
    <property type="entry name" value="DDE_3"/>
    <property type="match status" value="1"/>
</dbReference>
<feature type="domain" description="Tc1-like transposase DDE" evidence="1">
    <location>
        <begin position="19"/>
        <end position="168"/>
    </location>
</feature>
<dbReference type="InterPro" id="IPR047655">
    <property type="entry name" value="Transpos_IS630-like"/>
</dbReference>
<evidence type="ECO:0000313" key="2">
    <source>
        <dbReference type="EMBL" id="GAI24382.1"/>
    </source>
</evidence>
<gene>
    <name evidence="2" type="ORF">S06H3_35611</name>
</gene>
<organism evidence="2">
    <name type="scientific">marine sediment metagenome</name>
    <dbReference type="NCBI Taxonomy" id="412755"/>
    <lineage>
        <taxon>unclassified sequences</taxon>
        <taxon>metagenomes</taxon>
        <taxon>ecological metagenomes</taxon>
    </lineage>
</organism>
<dbReference type="EMBL" id="BARV01021500">
    <property type="protein sequence ID" value="GAI24382.1"/>
    <property type="molecule type" value="Genomic_DNA"/>
</dbReference>
<dbReference type="NCBIfam" id="NF033545">
    <property type="entry name" value="transpos_IS630"/>
    <property type="match status" value="1"/>
</dbReference>
<name>X1LYC9_9ZZZZ</name>
<accession>X1LYC9</accession>